<evidence type="ECO:0000259" key="6">
    <source>
        <dbReference type="SMART" id="SM00642"/>
    </source>
</evidence>
<dbReference type="InterPro" id="IPR044505">
    <property type="entry name" value="GlgX_Isoamylase_N_E_set"/>
</dbReference>
<accession>A0A1D1XQI2</accession>
<evidence type="ECO:0000313" key="8">
    <source>
        <dbReference type="EMBL" id="JAT61284.1"/>
    </source>
</evidence>
<dbReference type="CDD" id="cd11346">
    <property type="entry name" value="AmyAc_plant_IsoA"/>
    <property type="match status" value="1"/>
</dbReference>
<dbReference type="SMART" id="SM00642">
    <property type="entry name" value="Aamy"/>
    <property type="match status" value="1"/>
</dbReference>
<dbReference type="GO" id="GO:0019252">
    <property type="term" value="P:starch biosynthetic process"/>
    <property type="evidence" value="ECO:0007669"/>
    <property type="project" value="InterPro"/>
</dbReference>
<gene>
    <name evidence="7" type="primary">ISA2_5</name>
    <name evidence="8" type="synonym">ISA2_2</name>
    <name evidence="7" type="ORF">g.80946</name>
    <name evidence="8" type="ORF">g.80952</name>
</gene>
<dbReference type="InterPro" id="IPR013780">
    <property type="entry name" value="Glyco_hydro_b"/>
</dbReference>
<evidence type="ECO:0000256" key="3">
    <source>
        <dbReference type="ARBA" id="ARBA00022528"/>
    </source>
</evidence>
<dbReference type="InterPro" id="IPR014756">
    <property type="entry name" value="Ig_E-set"/>
</dbReference>
<protein>
    <submittedName>
        <fullName evidence="7">Isoamylase 2, chloroplastic</fullName>
    </submittedName>
</protein>
<organism evidence="7">
    <name type="scientific">Anthurium amnicola</name>
    <dbReference type="NCBI Taxonomy" id="1678845"/>
    <lineage>
        <taxon>Eukaryota</taxon>
        <taxon>Viridiplantae</taxon>
        <taxon>Streptophyta</taxon>
        <taxon>Embryophyta</taxon>
        <taxon>Tracheophyta</taxon>
        <taxon>Spermatophyta</taxon>
        <taxon>Magnoliopsida</taxon>
        <taxon>Liliopsida</taxon>
        <taxon>Araceae</taxon>
        <taxon>Pothoideae</taxon>
        <taxon>Potheae</taxon>
        <taxon>Anthurium</taxon>
    </lineage>
</organism>
<dbReference type="Gene3D" id="3.20.20.80">
    <property type="entry name" value="Glycosidases"/>
    <property type="match status" value="1"/>
</dbReference>
<dbReference type="Pfam" id="PF21156">
    <property type="entry name" value="ISOA1-3_C"/>
    <property type="match status" value="1"/>
</dbReference>
<comment type="subcellular location">
    <subcellularLocation>
        <location evidence="1">Plastid</location>
        <location evidence="1">Chloroplast</location>
    </subcellularLocation>
</comment>
<keyword evidence="5" id="KW-0809">Transit peptide</keyword>
<dbReference type="InterPro" id="IPR004193">
    <property type="entry name" value="Glyco_hydro_13_N"/>
</dbReference>
<dbReference type="AlphaFoldDB" id="A0A1D1XQI2"/>
<dbReference type="GO" id="GO:0009507">
    <property type="term" value="C:chloroplast"/>
    <property type="evidence" value="ECO:0007669"/>
    <property type="project" value="UniProtKB-SubCell"/>
</dbReference>
<evidence type="ECO:0000256" key="1">
    <source>
        <dbReference type="ARBA" id="ARBA00004229"/>
    </source>
</evidence>
<dbReference type="SUPFAM" id="SSF51445">
    <property type="entry name" value="(Trans)glycosidases"/>
    <property type="match status" value="1"/>
</dbReference>
<dbReference type="PANTHER" id="PTHR43002">
    <property type="entry name" value="GLYCOGEN DEBRANCHING ENZYME"/>
    <property type="match status" value="1"/>
</dbReference>
<evidence type="ECO:0000256" key="4">
    <source>
        <dbReference type="ARBA" id="ARBA00022640"/>
    </source>
</evidence>
<keyword evidence="4" id="KW-0934">Plastid</keyword>
<feature type="domain" description="Glycosyl hydrolase family 13 catalytic" evidence="6">
    <location>
        <begin position="387"/>
        <end position="740"/>
    </location>
</feature>
<dbReference type="InterPro" id="IPR048650">
    <property type="entry name" value="ISOA1-3-like_C"/>
</dbReference>
<comment type="similarity">
    <text evidence="2">Belongs to the glycosyl hydrolase 13 family.</text>
</comment>
<sequence>MMANGIPSVTVQNCIQNGSGKYPSLAIHFLRYHRKVGNFNVVQTIKLRRSRTCIESISNVIVNAQRRHGSRVFSALKNSVEHTGPDLHVINKSEKLRKSCYLFRMENGGLVNVSVGVQHLMYVVCIEVSNMPQWCNEHNWVVRWRMFRSNSSHSIAIDSQLLAHDSTQFTSETEYDFTEMSLIQNSLGKHVLQLQFDSSPAPFYLSFLLYSSLVASGINASEVRTHRKTSFCVPVGFWPGNPMPLGVSFVNDGSLNFSLFSRNAERVVLCLFDDLSDKPSLEIDLDPYVNRTGDIWHVSLENGNNYVSYGYRCEGTMLRNKESNRVLLDPYAKVLRNLSSDYSGSPSNCLGCLQKVPSFDWSGDVRLCLPTENLVVYRLNVGKFTQDISCRLPEDIAGTFCGLVEKVHHFKNLGVNAILLEPIFPFDERKGPYFPYNFFVPLSMYGPKHEGLSAINSMKEMVRTLHTNGIEVLLEVTFAHTAEGSKSQAISFQGIDNLSYYVVDGGSGSGANNALNCNSPTVQKMIIDSLRHWVVEFHIDGFCFVNATYFVECASKHHSSRPPLVELIAYDPVLSNTKIIADCWSPLDMSYHEINFPHWKRWAEMNSRYCKDVRNFLRGEGLLSNLATRLCGSGDVFSDSRGPAFSFNFIAKNFGLPLVDLVSFSRNGLSSEFSWNCGEEGPTNDSAVLEMRLKQIRNFLLLLFVSLGVPVLNMGDECGQSTGGSTLYSDRYPFNWDYLRTDFGLQIAQFIAFLSSLRRRRSDLIQRKAFHKVENIEWHGHDQSEPKWDDPSRKFLTLTLKAEKDEKQAISDKGDMFIVMNASDVKSTVVLPQVSKGYTWFLLVDTALTFPGFFSSGDDRDCHQFSGLDAYKLKPQSCALFEAKISSN</sequence>
<dbReference type="InterPro" id="IPR044096">
    <property type="entry name" value="AmyAc_plant_ISA2"/>
</dbReference>
<evidence type="ECO:0000256" key="2">
    <source>
        <dbReference type="ARBA" id="ARBA00008061"/>
    </source>
</evidence>
<proteinExistence type="inferred from homology"/>
<name>A0A1D1XQI2_9ARAE</name>
<dbReference type="Pfam" id="PF02922">
    <property type="entry name" value="CBM_48"/>
    <property type="match status" value="1"/>
</dbReference>
<evidence type="ECO:0000313" key="7">
    <source>
        <dbReference type="EMBL" id="JAT44654.1"/>
    </source>
</evidence>
<dbReference type="InterPro" id="IPR017853">
    <property type="entry name" value="GH"/>
</dbReference>
<evidence type="ECO:0000256" key="5">
    <source>
        <dbReference type="ARBA" id="ARBA00022946"/>
    </source>
</evidence>
<dbReference type="SUPFAM" id="SSF81296">
    <property type="entry name" value="E set domains"/>
    <property type="match status" value="1"/>
</dbReference>
<dbReference type="Gene3D" id="2.60.40.10">
    <property type="entry name" value="Immunoglobulins"/>
    <property type="match status" value="1"/>
</dbReference>
<dbReference type="SUPFAM" id="SSF51011">
    <property type="entry name" value="Glycosyl hydrolase domain"/>
    <property type="match status" value="1"/>
</dbReference>
<dbReference type="EMBL" id="GDJX01006652">
    <property type="protein sequence ID" value="JAT61284.1"/>
    <property type="molecule type" value="Transcribed_RNA"/>
</dbReference>
<dbReference type="InterPro" id="IPR013783">
    <property type="entry name" value="Ig-like_fold"/>
</dbReference>
<dbReference type="Gene3D" id="2.60.40.1180">
    <property type="entry name" value="Golgi alpha-mannosidase II"/>
    <property type="match status" value="1"/>
</dbReference>
<dbReference type="InterPro" id="IPR006047">
    <property type="entry name" value="GH13_cat_dom"/>
</dbReference>
<dbReference type="GO" id="GO:0019156">
    <property type="term" value="F:isoamylase activity"/>
    <property type="evidence" value="ECO:0007669"/>
    <property type="project" value="InterPro"/>
</dbReference>
<dbReference type="CDD" id="cd02856">
    <property type="entry name" value="E_set_GDE_Isoamylase_N"/>
    <property type="match status" value="1"/>
</dbReference>
<dbReference type="EMBL" id="GDJX01023282">
    <property type="protein sequence ID" value="JAT44654.1"/>
    <property type="molecule type" value="Transcribed_RNA"/>
</dbReference>
<keyword evidence="3" id="KW-0150">Chloroplast</keyword>
<reference evidence="7" key="1">
    <citation type="submission" date="2015-07" db="EMBL/GenBank/DDBJ databases">
        <title>Transcriptome Assembly of Anthurium amnicola.</title>
        <authorList>
            <person name="Suzuki J."/>
        </authorList>
    </citation>
    <scope>NUCLEOTIDE SEQUENCE</scope>
</reference>
<dbReference type="Pfam" id="PF00128">
    <property type="entry name" value="Alpha-amylase"/>
    <property type="match status" value="1"/>
</dbReference>